<keyword evidence="4" id="KW-1185">Reference proteome</keyword>
<keyword evidence="2" id="KW-0472">Membrane</keyword>
<name>A0A0D3GEQ2_9ORYZ</name>
<feature type="compositionally biased region" description="Gly residues" evidence="1">
    <location>
        <begin position="139"/>
        <end position="151"/>
    </location>
</feature>
<dbReference type="Proteomes" id="UP000026960">
    <property type="component" value="Chromosome 6"/>
</dbReference>
<accession>A0A0D3GEQ2</accession>
<feature type="transmembrane region" description="Helical" evidence="2">
    <location>
        <begin position="64"/>
        <end position="84"/>
    </location>
</feature>
<proteinExistence type="predicted"/>
<dbReference type="PaxDb" id="65489-OBART06G08890.1"/>
<reference evidence="3" key="2">
    <citation type="submission" date="2015-03" db="UniProtKB">
        <authorList>
            <consortium name="EnsemblPlants"/>
        </authorList>
    </citation>
    <scope>IDENTIFICATION</scope>
</reference>
<evidence type="ECO:0000313" key="3">
    <source>
        <dbReference type="EnsemblPlants" id="OBART06G08890.1"/>
    </source>
</evidence>
<organism evidence="3">
    <name type="scientific">Oryza barthii</name>
    <dbReference type="NCBI Taxonomy" id="65489"/>
    <lineage>
        <taxon>Eukaryota</taxon>
        <taxon>Viridiplantae</taxon>
        <taxon>Streptophyta</taxon>
        <taxon>Embryophyta</taxon>
        <taxon>Tracheophyta</taxon>
        <taxon>Spermatophyta</taxon>
        <taxon>Magnoliopsida</taxon>
        <taxon>Liliopsida</taxon>
        <taxon>Poales</taxon>
        <taxon>Poaceae</taxon>
        <taxon>BOP clade</taxon>
        <taxon>Oryzoideae</taxon>
        <taxon>Oryzeae</taxon>
        <taxon>Oryzinae</taxon>
        <taxon>Oryza</taxon>
    </lineage>
</organism>
<protein>
    <submittedName>
        <fullName evidence="3">Uncharacterized protein</fullName>
    </submittedName>
</protein>
<keyword evidence="2" id="KW-0812">Transmembrane</keyword>
<reference evidence="3" key="1">
    <citation type="journal article" date="2009" name="Rice">
        <title>De Novo Next Generation Sequencing of Plant Genomes.</title>
        <authorList>
            <person name="Rounsley S."/>
            <person name="Marri P.R."/>
            <person name="Yu Y."/>
            <person name="He R."/>
            <person name="Sisneros N."/>
            <person name="Goicoechea J.L."/>
            <person name="Lee S.J."/>
            <person name="Angelova A."/>
            <person name="Kudrna D."/>
            <person name="Luo M."/>
            <person name="Affourtit J."/>
            <person name="Desany B."/>
            <person name="Knight J."/>
            <person name="Niazi F."/>
            <person name="Egholm M."/>
            <person name="Wing R.A."/>
        </authorList>
    </citation>
    <scope>NUCLEOTIDE SEQUENCE [LARGE SCALE GENOMIC DNA]</scope>
    <source>
        <strain evidence="3">cv. IRGC 105608</strain>
    </source>
</reference>
<dbReference type="HOGENOM" id="CLU_1423618_0_0_1"/>
<dbReference type="EnsemblPlants" id="OBART06G08890.1">
    <property type="protein sequence ID" value="OBART06G08890.1"/>
    <property type="gene ID" value="OBART06G08890"/>
</dbReference>
<dbReference type="Gramene" id="OBART06G08890.1">
    <property type="protein sequence ID" value="OBART06G08890.1"/>
    <property type="gene ID" value="OBART06G08890"/>
</dbReference>
<feature type="region of interest" description="Disordered" evidence="1">
    <location>
        <begin position="138"/>
        <end position="157"/>
    </location>
</feature>
<evidence type="ECO:0000313" key="4">
    <source>
        <dbReference type="Proteomes" id="UP000026960"/>
    </source>
</evidence>
<sequence length="182" mass="19598">MQSSRADCAACCGGQVNSKAPIIVRIKAWGARRSTSTLGFTTNGSTSGPVDRANVLIEGVKGHLSVSFLFLFLLLPPVFFTVVLREERCGAPVLLWLRGDDAGGQACSRAARSRGGWFPEEGVMGMAGNGESKCSARAGYGGNGDGDGQSEGGAPVREIEWWRPWPHMARREREEEELEIEL</sequence>
<evidence type="ECO:0000256" key="1">
    <source>
        <dbReference type="SAM" id="MobiDB-lite"/>
    </source>
</evidence>
<dbReference type="AlphaFoldDB" id="A0A0D3GEQ2"/>
<evidence type="ECO:0000256" key="2">
    <source>
        <dbReference type="SAM" id="Phobius"/>
    </source>
</evidence>
<keyword evidence="2" id="KW-1133">Transmembrane helix</keyword>